<comment type="caution">
    <text evidence="2">The sequence shown here is derived from an EMBL/GenBank/DDBJ whole genome shotgun (WGS) entry which is preliminary data.</text>
</comment>
<name>A0ABR3JYW2_9AGAR</name>
<feature type="region of interest" description="Disordered" evidence="1">
    <location>
        <begin position="95"/>
        <end position="117"/>
    </location>
</feature>
<evidence type="ECO:0000256" key="1">
    <source>
        <dbReference type="SAM" id="MobiDB-lite"/>
    </source>
</evidence>
<reference evidence="3" key="1">
    <citation type="submission" date="2024-06" db="EMBL/GenBank/DDBJ databases">
        <title>Multi-omics analyses provide insights into the biosynthesis of the anticancer antibiotic pleurotin in Hohenbuehelia grisea.</title>
        <authorList>
            <person name="Weaver J.A."/>
            <person name="Alberti F."/>
        </authorList>
    </citation>
    <scope>NUCLEOTIDE SEQUENCE [LARGE SCALE GENOMIC DNA]</scope>
    <source>
        <strain evidence="3">T-177</strain>
    </source>
</reference>
<evidence type="ECO:0000313" key="3">
    <source>
        <dbReference type="Proteomes" id="UP001556367"/>
    </source>
</evidence>
<accession>A0ABR3JYW2</accession>
<organism evidence="2 3">
    <name type="scientific">Hohenbuehelia grisea</name>
    <dbReference type="NCBI Taxonomy" id="104357"/>
    <lineage>
        <taxon>Eukaryota</taxon>
        <taxon>Fungi</taxon>
        <taxon>Dikarya</taxon>
        <taxon>Basidiomycota</taxon>
        <taxon>Agaricomycotina</taxon>
        <taxon>Agaricomycetes</taxon>
        <taxon>Agaricomycetidae</taxon>
        <taxon>Agaricales</taxon>
        <taxon>Pleurotineae</taxon>
        <taxon>Pleurotaceae</taxon>
        <taxon>Hohenbuehelia</taxon>
    </lineage>
</organism>
<dbReference type="EMBL" id="JASNQZ010000001">
    <property type="protein sequence ID" value="KAL0960385.1"/>
    <property type="molecule type" value="Genomic_DNA"/>
</dbReference>
<keyword evidence="3" id="KW-1185">Reference proteome</keyword>
<sequence>MSHSGGDSAPPYYPVPPSRFFDVKSPMTEATKHASSIGILDHKKTLNFSSRTLLLLKTVMLIAIQWSLLQAASRSITPWSIPQAASPPIRIVTPTPQPIIRLTRPPSAPPRQQGQSS</sequence>
<protein>
    <submittedName>
        <fullName evidence="2">Uncharacterized protein</fullName>
    </submittedName>
</protein>
<dbReference type="Proteomes" id="UP001556367">
    <property type="component" value="Unassembled WGS sequence"/>
</dbReference>
<proteinExistence type="predicted"/>
<evidence type="ECO:0000313" key="2">
    <source>
        <dbReference type="EMBL" id="KAL0960385.1"/>
    </source>
</evidence>
<gene>
    <name evidence="2" type="ORF">HGRIS_005426</name>
</gene>